<evidence type="ECO:0000313" key="3">
    <source>
        <dbReference type="Proteomes" id="UP000541154"/>
    </source>
</evidence>
<evidence type="ECO:0000313" key="2">
    <source>
        <dbReference type="EMBL" id="KAF5862393.1"/>
    </source>
</evidence>
<evidence type="ECO:0000256" key="1">
    <source>
        <dbReference type="SAM" id="Coils"/>
    </source>
</evidence>
<comment type="caution">
    <text evidence="2">The sequence shown here is derived from an EMBL/GenBank/DDBJ whole genome shotgun (WGS) entry which is preliminary data.</text>
</comment>
<dbReference type="AlphaFoldDB" id="A0A8H6AAN7"/>
<sequence>MKKCSLVLKQFRIENRPNNDIILERVLEPPEKCQDELKLLKLKLAEVQGKLEAAETTITQLQGEKATLVQEKDALGTKLAGAEATITQLQGEKATLIQEKDALGTKLAGAEATITQLQGEKATWTQEKNGLTNQFNSCQQEKSNLMTQLNNCQQKSSFPSNDIQVYCDKRIISYQGLRGPYPGGDIQQCANLYLPGHTTYGDGVGLIYDRYAKQCYVTNQRCAIL</sequence>
<keyword evidence="1" id="KW-0175">Coiled coil</keyword>
<proteinExistence type="predicted"/>
<dbReference type="Gene3D" id="6.10.250.3110">
    <property type="match status" value="1"/>
</dbReference>
<dbReference type="Proteomes" id="UP000541154">
    <property type="component" value="Unassembled WGS sequence"/>
</dbReference>
<dbReference type="EMBL" id="SPNV01000075">
    <property type="protein sequence ID" value="KAF5862393.1"/>
    <property type="molecule type" value="Genomic_DNA"/>
</dbReference>
<keyword evidence="3" id="KW-1185">Reference proteome</keyword>
<dbReference type="SUPFAM" id="SSF90257">
    <property type="entry name" value="Myosin rod fragments"/>
    <property type="match status" value="1"/>
</dbReference>
<reference evidence="2 3" key="1">
    <citation type="submission" date="2019-04" db="EMBL/GenBank/DDBJ databases">
        <title>Aspergillus burnettii sp. nov., novel species from soil in southeast Queensland.</title>
        <authorList>
            <person name="Gilchrist C.L.M."/>
            <person name="Pitt J.I."/>
            <person name="Lange L."/>
            <person name="Lacey H.J."/>
            <person name="Vuong D."/>
            <person name="Midgley D.J."/>
            <person name="Greenfield P."/>
            <person name="Bradbury M."/>
            <person name="Lacey E."/>
            <person name="Busk P.K."/>
            <person name="Pilgaard B."/>
            <person name="Chooi Y.H."/>
            <person name="Piggott A.M."/>
        </authorList>
    </citation>
    <scope>NUCLEOTIDE SEQUENCE [LARGE SCALE GENOMIC DNA]</scope>
    <source>
        <strain evidence="2 3">FRR 5400</strain>
    </source>
</reference>
<protein>
    <submittedName>
        <fullName evidence="2">Uncharacterized protein</fullName>
    </submittedName>
</protein>
<gene>
    <name evidence="2" type="ORF">ETB97_011750</name>
</gene>
<name>A0A8H6AAN7_PETAA</name>
<feature type="coiled-coil region" evidence="1">
    <location>
        <begin position="37"/>
        <end position="155"/>
    </location>
</feature>
<accession>A0A8H6AAN7</accession>
<organism evidence="2 3">
    <name type="scientific">Petromyces alliaceus</name>
    <name type="common">Aspergillus alliaceus</name>
    <dbReference type="NCBI Taxonomy" id="209559"/>
    <lineage>
        <taxon>Eukaryota</taxon>
        <taxon>Fungi</taxon>
        <taxon>Dikarya</taxon>
        <taxon>Ascomycota</taxon>
        <taxon>Pezizomycotina</taxon>
        <taxon>Eurotiomycetes</taxon>
        <taxon>Eurotiomycetidae</taxon>
        <taxon>Eurotiales</taxon>
        <taxon>Aspergillaceae</taxon>
        <taxon>Aspergillus</taxon>
        <taxon>Aspergillus subgen. Circumdati</taxon>
    </lineage>
</organism>